<keyword evidence="3" id="KW-1185">Reference proteome</keyword>
<dbReference type="EMBL" id="JRKL02009414">
    <property type="protein sequence ID" value="KAF3946351.1"/>
    <property type="molecule type" value="Genomic_DNA"/>
</dbReference>
<feature type="non-terminal residue" evidence="2">
    <location>
        <position position="1"/>
    </location>
</feature>
<evidence type="ECO:0000313" key="2">
    <source>
        <dbReference type="EMBL" id="KAF3946351.1"/>
    </source>
</evidence>
<gene>
    <name evidence="2" type="ORF">CMV_027372</name>
</gene>
<dbReference type="Gene3D" id="3.40.50.300">
    <property type="entry name" value="P-loop containing nucleotide triphosphate hydrolases"/>
    <property type="match status" value="1"/>
</dbReference>
<dbReference type="GO" id="GO:0005525">
    <property type="term" value="F:GTP binding"/>
    <property type="evidence" value="ECO:0007669"/>
    <property type="project" value="InterPro"/>
</dbReference>
<dbReference type="PROSITE" id="PS51388">
    <property type="entry name" value="GED"/>
    <property type="match status" value="1"/>
</dbReference>
<evidence type="ECO:0000259" key="1">
    <source>
        <dbReference type="PROSITE" id="PS51388"/>
    </source>
</evidence>
<dbReference type="InterPro" id="IPR003130">
    <property type="entry name" value="GED"/>
</dbReference>
<protein>
    <recommendedName>
        <fullName evidence="1">GED domain-containing protein</fullName>
    </recommendedName>
</protein>
<feature type="domain" description="GED" evidence="1">
    <location>
        <begin position="1"/>
        <end position="42"/>
    </location>
</feature>
<accession>A0A8J4QI71</accession>
<dbReference type="AlphaFoldDB" id="A0A8J4QI71"/>
<evidence type="ECO:0000313" key="3">
    <source>
        <dbReference type="Proteomes" id="UP000737018"/>
    </source>
</evidence>
<dbReference type="InterPro" id="IPR027417">
    <property type="entry name" value="P-loop_NTPase"/>
</dbReference>
<dbReference type="GO" id="GO:0003924">
    <property type="term" value="F:GTPase activity"/>
    <property type="evidence" value="ECO:0007669"/>
    <property type="project" value="InterPro"/>
</dbReference>
<proteinExistence type="predicted"/>
<reference evidence="2" key="1">
    <citation type="submission" date="2020-03" db="EMBL/GenBank/DDBJ databases">
        <title>Castanea mollissima Vanexum genome sequencing.</title>
        <authorList>
            <person name="Staton M."/>
        </authorList>
    </citation>
    <scope>NUCLEOTIDE SEQUENCE</scope>
    <source>
        <tissue evidence="2">Leaf</tissue>
    </source>
</reference>
<dbReference type="InterPro" id="IPR020850">
    <property type="entry name" value="GED_dom"/>
</dbReference>
<dbReference type="Proteomes" id="UP000737018">
    <property type="component" value="Unassembled WGS sequence"/>
</dbReference>
<dbReference type="OrthoDB" id="1667577at2759"/>
<dbReference type="Pfam" id="PF02212">
    <property type="entry name" value="GED"/>
    <property type="match status" value="1"/>
</dbReference>
<sequence>AKQLAELLDEDPALMNRRQQCAKRLELYKSARDEIDSVSWSR</sequence>
<organism evidence="2 3">
    <name type="scientific">Castanea mollissima</name>
    <name type="common">Chinese chestnut</name>
    <dbReference type="NCBI Taxonomy" id="60419"/>
    <lineage>
        <taxon>Eukaryota</taxon>
        <taxon>Viridiplantae</taxon>
        <taxon>Streptophyta</taxon>
        <taxon>Embryophyta</taxon>
        <taxon>Tracheophyta</taxon>
        <taxon>Spermatophyta</taxon>
        <taxon>Magnoliopsida</taxon>
        <taxon>eudicotyledons</taxon>
        <taxon>Gunneridae</taxon>
        <taxon>Pentapetalae</taxon>
        <taxon>rosids</taxon>
        <taxon>fabids</taxon>
        <taxon>Fagales</taxon>
        <taxon>Fagaceae</taxon>
        <taxon>Castanea</taxon>
    </lineage>
</organism>
<comment type="caution">
    <text evidence="2">The sequence shown here is derived from an EMBL/GenBank/DDBJ whole genome shotgun (WGS) entry which is preliminary data.</text>
</comment>
<name>A0A8J4QI71_9ROSI</name>